<dbReference type="Proteomes" id="UP001272052">
    <property type="component" value="Unassembled WGS sequence"/>
</dbReference>
<gene>
    <name evidence="1" type="ORF">MmiAt1_10950</name>
</gene>
<evidence type="ECO:0000313" key="1">
    <source>
        <dbReference type="EMBL" id="MDV0445512.1"/>
    </source>
</evidence>
<reference evidence="1 2" key="1">
    <citation type="submission" date="2023-06" db="EMBL/GenBank/DDBJ databases">
        <title>Genome sequence of Methanimicrococcus sp. At1.</title>
        <authorList>
            <person name="Protasov E."/>
            <person name="Platt K."/>
            <person name="Poehlein A."/>
            <person name="Daniel R."/>
            <person name="Brune A."/>
        </authorList>
    </citation>
    <scope>NUCLEOTIDE SEQUENCE [LARGE SCALE GENOMIC DNA]</scope>
    <source>
        <strain evidence="1 2">At1</strain>
    </source>
</reference>
<keyword evidence="2" id="KW-1185">Reference proteome</keyword>
<dbReference type="RefSeq" id="WP_318785937.1">
    <property type="nucleotide sequence ID" value="NZ_JAWDKC010000019.1"/>
</dbReference>
<organism evidence="1 2">
    <name type="scientific">Methanimicrococcus hacksteinii</name>
    <dbReference type="NCBI Taxonomy" id="3028293"/>
    <lineage>
        <taxon>Archaea</taxon>
        <taxon>Methanobacteriati</taxon>
        <taxon>Methanobacteriota</taxon>
        <taxon>Stenosarchaea group</taxon>
        <taxon>Methanomicrobia</taxon>
        <taxon>Methanosarcinales</taxon>
        <taxon>Methanosarcinaceae</taxon>
        <taxon>Methanimicrococcus</taxon>
    </lineage>
</organism>
<accession>A0ABU3VQ19</accession>
<sequence>MMDAEIEIFETDRFDCLVVNVIKTMTYQGITVEEPFSKGRVYFGKVPADIPIEVGDVLFIGAKPLGEEKDQGSMEVYLYDEEDNKLDWTLIY</sequence>
<proteinExistence type="predicted"/>
<dbReference type="EMBL" id="JAWDKC010000019">
    <property type="protein sequence ID" value="MDV0445512.1"/>
    <property type="molecule type" value="Genomic_DNA"/>
</dbReference>
<comment type="caution">
    <text evidence="1">The sequence shown here is derived from an EMBL/GenBank/DDBJ whole genome shotgun (WGS) entry which is preliminary data.</text>
</comment>
<protein>
    <submittedName>
        <fullName evidence="1">Uncharacterized protein</fullName>
    </submittedName>
</protein>
<name>A0ABU3VQ19_9EURY</name>
<evidence type="ECO:0000313" key="2">
    <source>
        <dbReference type="Proteomes" id="UP001272052"/>
    </source>
</evidence>